<protein>
    <submittedName>
        <fullName evidence="2">SUMF1/EgtB/PvdO family nonheme iron enzyme</fullName>
    </submittedName>
</protein>
<dbReference type="PANTHER" id="PTHR23150">
    <property type="entry name" value="SULFATASE MODIFYING FACTOR 1, 2"/>
    <property type="match status" value="1"/>
</dbReference>
<dbReference type="SUPFAM" id="SSF56436">
    <property type="entry name" value="C-type lectin-like"/>
    <property type="match status" value="1"/>
</dbReference>
<dbReference type="InterPro" id="IPR042095">
    <property type="entry name" value="SUMF_sf"/>
</dbReference>
<gene>
    <name evidence="2" type="ORF">JNE38_25135</name>
</gene>
<dbReference type="PANTHER" id="PTHR23150:SF19">
    <property type="entry name" value="FORMYLGLYCINE-GENERATING ENZYME"/>
    <property type="match status" value="1"/>
</dbReference>
<evidence type="ECO:0000259" key="1">
    <source>
        <dbReference type="Pfam" id="PF03781"/>
    </source>
</evidence>
<dbReference type="Proteomes" id="UP000596248">
    <property type="component" value="Chromosome"/>
</dbReference>
<dbReference type="Gene3D" id="3.90.1580.10">
    <property type="entry name" value="paralog of FGE (formylglycine-generating enzyme)"/>
    <property type="match status" value="1"/>
</dbReference>
<dbReference type="InterPro" id="IPR051043">
    <property type="entry name" value="Sulfatase_Mod_Factor_Kinase"/>
</dbReference>
<evidence type="ECO:0000313" key="3">
    <source>
        <dbReference type="Proteomes" id="UP000596248"/>
    </source>
</evidence>
<feature type="domain" description="Sulfatase-modifying factor enzyme-like" evidence="1">
    <location>
        <begin position="24"/>
        <end position="234"/>
    </location>
</feature>
<reference evidence="2 3" key="1">
    <citation type="submission" date="2021-01" db="EMBL/GenBank/DDBJ databases">
        <title>Identification of strong promoters based on the transcriptome of Brevibacillus choshinensis.</title>
        <authorList>
            <person name="Yao D."/>
            <person name="Zhang K."/>
            <person name="Wu J."/>
        </authorList>
    </citation>
    <scope>NUCLEOTIDE SEQUENCE [LARGE SCALE GENOMIC DNA]</scope>
    <source>
        <strain evidence="2 3">HPD31-SP3</strain>
    </source>
</reference>
<sequence>MWKWEPLEVRTVADDREAYPDDLLVKIPGGNIELRDDRIKSKWTAEVRPFLLAKYPVTKSQYFAITEESNLFDGDASPIVHVSWNDAISFCNRLSQKAGLQECYTVSDDGEAVICDWGSDGYRLPTEAEWQYACKAGTAGYRYGELDEIAWFAENSEGRLHDVGRKKPNAWGLYDMLGNVWEWCWDLYDADVYGSYRIFRGGSWAEEARGCGATVRRRSHPTFRIDDLGFRLAKSF</sequence>
<dbReference type="Pfam" id="PF03781">
    <property type="entry name" value="FGE-sulfatase"/>
    <property type="match status" value="1"/>
</dbReference>
<dbReference type="InterPro" id="IPR016187">
    <property type="entry name" value="CTDL_fold"/>
</dbReference>
<proteinExistence type="predicted"/>
<evidence type="ECO:0000313" key="2">
    <source>
        <dbReference type="EMBL" id="QRG66753.1"/>
    </source>
</evidence>
<keyword evidence="3" id="KW-1185">Reference proteome</keyword>
<dbReference type="EMBL" id="CP069127">
    <property type="protein sequence ID" value="QRG66753.1"/>
    <property type="molecule type" value="Genomic_DNA"/>
</dbReference>
<dbReference type="InterPro" id="IPR005532">
    <property type="entry name" value="SUMF_dom"/>
</dbReference>
<accession>A0ABX7FKK1</accession>
<organism evidence="2 3">
    <name type="scientific">Brevibacillus choshinensis</name>
    <dbReference type="NCBI Taxonomy" id="54911"/>
    <lineage>
        <taxon>Bacteria</taxon>
        <taxon>Bacillati</taxon>
        <taxon>Bacillota</taxon>
        <taxon>Bacilli</taxon>
        <taxon>Bacillales</taxon>
        <taxon>Paenibacillaceae</taxon>
        <taxon>Brevibacillus</taxon>
    </lineage>
</organism>
<name>A0ABX7FKK1_BRECH</name>